<comment type="caution">
    <text evidence="1">The sequence shown here is derived from an EMBL/GenBank/DDBJ whole genome shotgun (WGS) entry which is preliminary data.</text>
</comment>
<dbReference type="AlphaFoldDB" id="A0AAN6Q7W3"/>
<reference evidence="1" key="2">
    <citation type="submission" date="2023-05" db="EMBL/GenBank/DDBJ databases">
        <authorList>
            <consortium name="Lawrence Berkeley National Laboratory"/>
            <person name="Steindorff A."/>
            <person name="Hensen N."/>
            <person name="Bonometti L."/>
            <person name="Westerberg I."/>
            <person name="Brannstrom I.O."/>
            <person name="Guillou S."/>
            <person name="Cros-Aarteil S."/>
            <person name="Calhoun S."/>
            <person name="Haridas S."/>
            <person name="Kuo A."/>
            <person name="Mondo S."/>
            <person name="Pangilinan J."/>
            <person name="Riley R."/>
            <person name="Labutti K."/>
            <person name="Andreopoulos B."/>
            <person name="Lipzen A."/>
            <person name="Chen C."/>
            <person name="Yanf M."/>
            <person name="Daum C."/>
            <person name="Ng V."/>
            <person name="Clum A."/>
            <person name="Ohm R."/>
            <person name="Martin F."/>
            <person name="Silar P."/>
            <person name="Natvig D."/>
            <person name="Lalanne C."/>
            <person name="Gautier V."/>
            <person name="Ament-Velasquez S.L."/>
            <person name="Kruys A."/>
            <person name="Hutchinson M.I."/>
            <person name="Powell A.J."/>
            <person name="Barry K."/>
            <person name="Miller A.N."/>
            <person name="Grigoriev I.V."/>
            <person name="Debuchy R."/>
            <person name="Gladieux P."/>
            <person name="Thoren M.H."/>
            <person name="Johannesson H."/>
        </authorList>
    </citation>
    <scope>NUCLEOTIDE SEQUENCE</scope>
    <source>
        <strain evidence="1">CBS 757.83</strain>
    </source>
</reference>
<reference evidence="1" key="1">
    <citation type="journal article" date="2023" name="Mol. Phylogenet. Evol.">
        <title>Genome-scale phylogeny and comparative genomics of the fungal order Sordariales.</title>
        <authorList>
            <person name="Hensen N."/>
            <person name="Bonometti L."/>
            <person name="Westerberg I."/>
            <person name="Brannstrom I.O."/>
            <person name="Guillou S."/>
            <person name="Cros-Aarteil S."/>
            <person name="Calhoun S."/>
            <person name="Haridas S."/>
            <person name="Kuo A."/>
            <person name="Mondo S."/>
            <person name="Pangilinan J."/>
            <person name="Riley R."/>
            <person name="LaButti K."/>
            <person name="Andreopoulos B."/>
            <person name="Lipzen A."/>
            <person name="Chen C."/>
            <person name="Yan M."/>
            <person name="Daum C."/>
            <person name="Ng V."/>
            <person name="Clum A."/>
            <person name="Steindorff A."/>
            <person name="Ohm R.A."/>
            <person name="Martin F."/>
            <person name="Silar P."/>
            <person name="Natvig D.O."/>
            <person name="Lalanne C."/>
            <person name="Gautier V."/>
            <person name="Ament-Velasquez S.L."/>
            <person name="Kruys A."/>
            <person name="Hutchinson M.I."/>
            <person name="Powell A.J."/>
            <person name="Barry K."/>
            <person name="Miller A.N."/>
            <person name="Grigoriev I.V."/>
            <person name="Debuchy R."/>
            <person name="Gladieux P."/>
            <person name="Hiltunen Thoren M."/>
            <person name="Johannesson H."/>
        </authorList>
    </citation>
    <scope>NUCLEOTIDE SEQUENCE</scope>
    <source>
        <strain evidence="1">CBS 757.83</strain>
    </source>
</reference>
<dbReference type="EMBL" id="MU863626">
    <property type="protein sequence ID" value="KAK4104541.1"/>
    <property type="molecule type" value="Genomic_DNA"/>
</dbReference>
<dbReference type="Proteomes" id="UP001305647">
    <property type="component" value="Unassembled WGS sequence"/>
</dbReference>
<accession>A0AAN6Q7W3</accession>
<proteinExistence type="predicted"/>
<evidence type="ECO:0000313" key="2">
    <source>
        <dbReference type="Proteomes" id="UP001305647"/>
    </source>
</evidence>
<organism evidence="1 2">
    <name type="scientific">Parathielavia hyrcaniae</name>
    <dbReference type="NCBI Taxonomy" id="113614"/>
    <lineage>
        <taxon>Eukaryota</taxon>
        <taxon>Fungi</taxon>
        <taxon>Dikarya</taxon>
        <taxon>Ascomycota</taxon>
        <taxon>Pezizomycotina</taxon>
        <taxon>Sordariomycetes</taxon>
        <taxon>Sordariomycetidae</taxon>
        <taxon>Sordariales</taxon>
        <taxon>Chaetomiaceae</taxon>
        <taxon>Parathielavia</taxon>
    </lineage>
</organism>
<sequence>MYSTCSHPAFFPQRLQDEGARLIWDRNVHKRQISIESLHAVMDIHQSWDTETGWRTRTLGSWMIASAKMVFMVRYGSGLALVMPAFNCGVFQARSVHTPSAESYERKERKRDGCGMLHCSTDLWSPAPHKPFVDHGPGVLSRPFRSSGTSRFGDRPCLGALDREGKQGVDVLQKPLRGGENAAFLEEQGFIWRGTSPTGLNKKGRAG</sequence>
<protein>
    <submittedName>
        <fullName evidence="1">Uncharacterized protein</fullName>
    </submittedName>
</protein>
<evidence type="ECO:0000313" key="1">
    <source>
        <dbReference type="EMBL" id="KAK4104541.1"/>
    </source>
</evidence>
<keyword evidence="2" id="KW-1185">Reference proteome</keyword>
<gene>
    <name evidence="1" type="ORF">N658DRAFT_181689</name>
</gene>
<name>A0AAN6Q7W3_9PEZI</name>